<dbReference type="AlphaFoldDB" id="A0A1I2YV79"/>
<accession>A0A1I2YV79</accession>
<reference evidence="3" key="1">
    <citation type="submission" date="2016-10" db="EMBL/GenBank/DDBJ databases">
        <authorList>
            <person name="Varghese N."/>
            <person name="Submissions S."/>
        </authorList>
    </citation>
    <scope>NUCLEOTIDE SEQUENCE [LARGE SCALE GENOMIC DNA]</scope>
    <source>
        <strain evidence="3">DSM 17038</strain>
    </source>
</reference>
<protein>
    <submittedName>
        <fullName evidence="2">Uncharacterized protein</fullName>
    </submittedName>
</protein>
<sequence>MAKSKKKYNKEKKTIKVPGEDITLESSNKQTTAFNDQGTKNI</sequence>
<dbReference type="RefSeq" id="WP_274377584.1">
    <property type="nucleotide sequence ID" value="NZ_FOOX01000023.1"/>
</dbReference>
<keyword evidence="3" id="KW-1185">Reference proteome</keyword>
<organism evidence="2 3">
    <name type="scientific">Desulfotruncus arcticus DSM 17038</name>
    <dbReference type="NCBI Taxonomy" id="1121424"/>
    <lineage>
        <taxon>Bacteria</taxon>
        <taxon>Bacillati</taxon>
        <taxon>Bacillota</taxon>
        <taxon>Clostridia</taxon>
        <taxon>Eubacteriales</taxon>
        <taxon>Desulfallaceae</taxon>
        <taxon>Desulfotruncus</taxon>
    </lineage>
</organism>
<evidence type="ECO:0000313" key="2">
    <source>
        <dbReference type="EMBL" id="SFH29573.1"/>
    </source>
</evidence>
<feature type="compositionally biased region" description="Polar residues" evidence="1">
    <location>
        <begin position="24"/>
        <end position="42"/>
    </location>
</feature>
<proteinExistence type="predicted"/>
<dbReference type="EMBL" id="FOOX01000023">
    <property type="protein sequence ID" value="SFH29573.1"/>
    <property type="molecule type" value="Genomic_DNA"/>
</dbReference>
<dbReference type="Proteomes" id="UP000199337">
    <property type="component" value="Unassembled WGS sequence"/>
</dbReference>
<evidence type="ECO:0000256" key="1">
    <source>
        <dbReference type="SAM" id="MobiDB-lite"/>
    </source>
</evidence>
<gene>
    <name evidence="2" type="ORF">SAMN05660649_04628</name>
</gene>
<feature type="compositionally biased region" description="Basic residues" evidence="1">
    <location>
        <begin position="1"/>
        <end position="15"/>
    </location>
</feature>
<evidence type="ECO:0000313" key="3">
    <source>
        <dbReference type="Proteomes" id="UP000199337"/>
    </source>
</evidence>
<name>A0A1I2YV79_9FIRM</name>
<feature type="region of interest" description="Disordered" evidence="1">
    <location>
        <begin position="1"/>
        <end position="42"/>
    </location>
</feature>